<evidence type="ECO:0000313" key="3">
    <source>
        <dbReference type="WBParaSite" id="Gr19_v10_g9123.t1"/>
    </source>
</evidence>
<keyword evidence="2" id="KW-1185">Reference proteome</keyword>
<proteinExistence type="predicted"/>
<feature type="region of interest" description="Disordered" evidence="1">
    <location>
        <begin position="1"/>
        <end position="38"/>
    </location>
</feature>
<feature type="compositionally biased region" description="Polar residues" evidence="1">
    <location>
        <begin position="19"/>
        <end position="33"/>
    </location>
</feature>
<dbReference type="AlphaFoldDB" id="A0A914ID68"/>
<evidence type="ECO:0000313" key="2">
    <source>
        <dbReference type="Proteomes" id="UP000887572"/>
    </source>
</evidence>
<accession>A0A914ID68</accession>
<sequence>MTNFANFVHGLSSSSASSTDNKNGKVSSKTTELNHWPTAEANVQMLRSKKSAKKQPSSGKIPRVFCDTVDQCPYGMRCKGGICR</sequence>
<evidence type="ECO:0000256" key="1">
    <source>
        <dbReference type="SAM" id="MobiDB-lite"/>
    </source>
</evidence>
<reference evidence="3" key="1">
    <citation type="submission" date="2022-11" db="UniProtKB">
        <authorList>
            <consortium name="WormBaseParasite"/>
        </authorList>
    </citation>
    <scope>IDENTIFICATION</scope>
</reference>
<organism evidence="2 3">
    <name type="scientific">Globodera rostochiensis</name>
    <name type="common">Golden nematode worm</name>
    <name type="synonym">Heterodera rostochiensis</name>
    <dbReference type="NCBI Taxonomy" id="31243"/>
    <lineage>
        <taxon>Eukaryota</taxon>
        <taxon>Metazoa</taxon>
        <taxon>Ecdysozoa</taxon>
        <taxon>Nematoda</taxon>
        <taxon>Chromadorea</taxon>
        <taxon>Rhabditida</taxon>
        <taxon>Tylenchina</taxon>
        <taxon>Tylenchomorpha</taxon>
        <taxon>Tylenchoidea</taxon>
        <taxon>Heteroderidae</taxon>
        <taxon>Heteroderinae</taxon>
        <taxon>Globodera</taxon>
    </lineage>
</organism>
<dbReference type="Proteomes" id="UP000887572">
    <property type="component" value="Unplaced"/>
</dbReference>
<protein>
    <submittedName>
        <fullName evidence="3">WAP domain-containing protein</fullName>
    </submittedName>
</protein>
<dbReference type="WBParaSite" id="Gr19_v10_g9123.t1">
    <property type="protein sequence ID" value="Gr19_v10_g9123.t1"/>
    <property type="gene ID" value="Gr19_v10_g9123"/>
</dbReference>
<name>A0A914ID68_GLORO</name>